<dbReference type="SUPFAM" id="SSF55920">
    <property type="entry name" value="Creatinase/aminopeptidase"/>
    <property type="match status" value="1"/>
</dbReference>
<dbReference type="EMBL" id="VSSQ01003732">
    <property type="protein sequence ID" value="MPM22085.1"/>
    <property type="molecule type" value="Genomic_DNA"/>
</dbReference>
<comment type="caution">
    <text evidence="3">The sequence shown here is derived from an EMBL/GenBank/DDBJ whole genome shotgun (WGS) entry which is preliminary data.</text>
</comment>
<gene>
    <name evidence="3" type="primary">ypdF_6</name>
    <name evidence="3" type="ORF">SDC9_68535</name>
</gene>
<keyword evidence="3" id="KW-0645">Protease</keyword>
<accession>A0A644Y0P6</accession>
<evidence type="ECO:0000313" key="3">
    <source>
        <dbReference type="EMBL" id="MPM22085.1"/>
    </source>
</evidence>
<dbReference type="Gene3D" id="3.90.230.10">
    <property type="entry name" value="Creatinase/methionine aminopeptidase superfamily"/>
    <property type="match status" value="1"/>
</dbReference>
<keyword evidence="3" id="KW-0031">Aminopeptidase</keyword>
<dbReference type="AlphaFoldDB" id="A0A644Y0P6"/>
<dbReference type="PANTHER" id="PTHR46112">
    <property type="entry name" value="AMINOPEPTIDASE"/>
    <property type="match status" value="1"/>
</dbReference>
<dbReference type="Pfam" id="PF01321">
    <property type="entry name" value="Creatinase_N"/>
    <property type="match status" value="1"/>
</dbReference>
<dbReference type="InterPro" id="IPR036005">
    <property type="entry name" value="Creatinase/aminopeptidase-like"/>
</dbReference>
<protein>
    <submittedName>
        <fullName evidence="3">Aminopeptidase YpdF</fullName>
        <ecNumber evidence="3">3.4.11.-</ecNumber>
    </submittedName>
</protein>
<evidence type="ECO:0000259" key="2">
    <source>
        <dbReference type="Pfam" id="PF01321"/>
    </source>
</evidence>
<organism evidence="3">
    <name type="scientific">bioreactor metagenome</name>
    <dbReference type="NCBI Taxonomy" id="1076179"/>
    <lineage>
        <taxon>unclassified sequences</taxon>
        <taxon>metagenomes</taxon>
        <taxon>ecological metagenomes</taxon>
    </lineage>
</organism>
<name>A0A644Y0P6_9ZZZZ</name>
<dbReference type="InterPro" id="IPR029149">
    <property type="entry name" value="Creatin/AminoP/Spt16_N"/>
</dbReference>
<dbReference type="Pfam" id="PF00557">
    <property type="entry name" value="Peptidase_M24"/>
    <property type="match status" value="1"/>
</dbReference>
<sequence length="355" mass="38526">MKHRIDILRKNLEQSSLDAALITGGVNIRYYSGFTSSDGIFLVTQKKAYLVTDFRYTIQANAQTKGLCEVAEAPFTEQLNRIRAFLAADGCRRVAFEEGAMTVGDFGGYQAMPVEWVPFGETISLPRLYKSQDEIDSLQQAQRIADKSFLEWLGRIGAGMSEKEATAELNYVCEKNGSEGISFDPIIAGGPNGAMCHAVPGGRKLQQGDLVVTDFGCVVNGYHSDMTRTFAVGKIDSESKEIYEIVKAAQQMALDALTNGVSGLALDAIARDYITQKGYGAQFGHGLGHGFGLQIHEPPRASVNSTDTLTEGMTITVEPGIYVEGKCGVRIEDCCVLTKAGHHNFVTVTKDLLTI</sequence>
<feature type="domain" description="Peptidase M24" evidence="1">
    <location>
        <begin position="137"/>
        <end position="339"/>
    </location>
</feature>
<dbReference type="PRINTS" id="PR00599">
    <property type="entry name" value="MAPEPTIDASE"/>
</dbReference>
<dbReference type="InterPro" id="IPR000994">
    <property type="entry name" value="Pept_M24"/>
</dbReference>
<keyword evidence="3" id="KW-0378">Hydrolase</keyword>
<dbReference type="InterPro" id="IPR001714">
    <property type="entry name" value="Pept_M24_MAP"/>
</dbReference>
<dbReference type="GO" id="GO:0004177">
    <property type="term" value="F:aminopeptidase activity"/>
    <property type="evidence" value="ECO:0007669"/>
    <property type="project" value="UniProtKB-KW"/>
</dbReference>
<dbReference type="InterPro" id="IPR000587">
    <property type="entry name" value="Creatinase_N"/>
</dbReference>
<reference evidence="3" key="1">
    <citation type="submission" date="2019-08" db="EMBL/GenBank/DDBJ databases">
        <authorList>
            <person name="Kucharzyk K."/>
            <person name="Murdoch R.W."/>
            <person name="Higgins S."/>
            <person name="Loffler F."/>
        </authorList>
    </citation>
    <scope>NUCLEOTIDE SEQUENCE</scope>
</reference>
<proteinExistence type="predicted"/>
<evidence type="ECO:0000259" key="1">
    <source>
        <dbReference type="Pfam" id="PF00557"/>
    </source>
</evidence>
<feature type="domain" description="Creatinase N-terminal" evidence="2">
    <location>
        <begin position="4"/>
        <end position="124"/>
    </location>
</feature>
<dbReference type="Gene3D" id="3.40.350.10">
    <property type="entry name" value="Creatinase/prolidase N-terminal domain"/>
    <property type="match status" value="1"/>
</dbReference>
<dbReference type="PANTHER" id="PTHR46112:SF3">
    <property type="entry name" value="AMINOPEPTIDASE YPDF"/>
    <property type="match status" value="1"/>
</dbReference>
<dbReference type="InterPro" id="IPR050659">
    <property type="entry name" value="Peptidase_M24B"/>
</dbReference>
<dbReference type="EC" id="3.4.11.-" evidence="3"/>
<dbReference type="SUPFAM" id="SSF53092">
    <property type="entry name" value="Creatinase/prolidase N-terminal domain"/>
    <property type="match status" value="1"/>
</dbReference>